<dbReference type="AlphaFoldDB" id="A0A5N6UW84"/>
<dbReference type="InterPro" id="IPR036866">
    <property type="entry name" value="RibonucZ/Hydroxyglut_hydro"/>
</dbReference>
<dbReference type="SUPFAM" id="SSF56281">
    <property type="entry name" value="Metallo-hydrolase/oxidoreductase"/>
    <property type="match status" value="1"/>
</dbReference>
<feature type="domain" description="Metallo-beta-lactamase" evidence="1">
    <location>
        <begin position="30"/>
        <end position="218"/>
    </location>
</feature>
<dbReference type="PANTHER" id="PTHR42951">
    <property type="entry name" value="METALLO-BETA-LACTAMASE DOMAIN-CONTAINING"/>
    <property type="match status" value="1"/>
</dbReference>
<dbReference type="OrthoDB" id="536211at2759"/>
<protein>
    <submittedName>
        <fullName evidence="2">Beta-lactamase-like protein</fullName>
    </submittedName>
</protein>
<evidence type="ECO:0000313" key="3">
    <source>
        <dbReference type="Proteomes" id="UP000326950"/>
    </source>
</evidence>
<dbReference type="CDD" id="cd07739">
    <property type="entry name" value="metallo-hydrolase-like_MBL-fold"/>
    <property type="match status" value="1"/>
</dbReference>
<dbReference type="Proteomes" id="UP000326950">
    <property type="component" value="Unassembled WGS sequence"/>
</dbReference>
<dbReference type="InterPro" id="IPR001279">
    <property type="entry name" value="Metallo-B-lactamas"/>
</dbReference>
<name>A0A5N6UW84_ASPTM</name>
<sequence>MGLEFDVFSSRRPGVNRSTPPGLENFEWVPTTSTLIYGATDAVLVDTQLTIEAANSLADWVAAKGKNLTTIYITHGHGDHFFGNSILLKRFPNARIMSTQEVVARMRTESSSDRLANLWNKLFPGEIPDNFVYAEPLQQDEIELEGEKLAVVRIGHTDCDDTTALWAPSIGLLVAGDSVYGNTYPYLGESVTQEARSAWIAALDRIADLQPKVVVGGHSDPEKGYTPVAIIETRKYLEDFELIAQQSTTPEEIYKSMLHLHPGRLNPGSLWGGATLVATKAAT</sequence>
<organism evidence="2 3">
    <name type="scientific">Aspergillus tamarii</name>
    <dbReference type="NCBI Taxonomy" id="41984"/>
    <lineage>
        <taxon>Eukaryota</taxon>
        <taxon>Fungi</taxon>
        <taxon>Dikarya</taxon>
        <taxon>Ascomycota</taxon>
        <taxon>Pezizomycotina</taxon>
        <taxon>Eurotiomycetes</taxon>
        <taxon>Eurotiomycetidae</taxon>
        <taxon>Eurotiales</taxon>
        <taxon>Aspergillaceae</taxon>
        <taxon>Aspergillus</taxon>
        <taxon>Aspergillus subgen. Circumdati</taxon>
    </lineage>
</organism>
<dbReference type="EMBL" id="ML738623">
    <property type="protein sequence ID" value="KAE8162928.1"/>
    <property type="molecule type" value="Genomic_DNA"/>
</dbReference>
<accession>A0A5N6UW84</accession>
<keyword evidence="3" id="KW-1185">Reference proteome</keyword>
<dbReference type="InterPro" id="IPR050855">
    <property type="entry name" value="NDM-1-like"/>
</dbReference>
<dbReference type="Gene3D" id="3.60.15.10">
    <property type="entry name" value="Ribonuclease Z/Hydroxyacylglutathione hydrolase-like"/>
    <property type="match status" value="1"/>
</dbReference>
<dbReference type="Pfam" id="PF00753">
    <property type="entry name" value="Lactamase_B"/>
    <property type="match status" value="1"/>
</dbReference>
<dbReference type="PANTHER" id="PTHR42951:SF14">
    <property type="entry name" value="METALLO-BETA-LACTAMASE SUPERFAMILY PROTEIN"/>
    <property type="match status" value="1"/>
</dbReference>
<proteinExistence type="predicted"/>
<evidence type="ECO:0000313" key="2">
    <source>
        <dbReference type="EMBL" id="KAE8162928.1"/>
    </source>
</evidence>
<dbReference type="SMART" id="SM00849">
    <property type="entry name" value="Lactamase_B"/>
    <property type="match status" value="1"/>
</dbReference>
<reference evidence="2 3" key="1">
    <citation type="submission" date="2019-04" db="EMBL/GenBank/DDBJ databases">
        <title>Friends and foes A comparative genomics study of 23 Aspergillus species from section Flavi.</title>
        <authorList>
            <consortium name="DOE Joint Genome Institute"/>
            <person name="Kjaerbolling I."/>
            <person name="Vesth T."/>
            <person name="Frisvad J.C."/>
            <person name="Nybo J.L."/>
            <person name="Theobald S."/>
            <person name="Kildgaard S."/>
            <person name="Isbrandt T."/>
            <person name="Kuo A."/>
            <person name="Sato A."/>
            <person name="Lyhne E.K."/>
            <person name="Kogle M.E."/>
            <person name="Wiebenga A."/>
            <person name="Kun R.S."/>
            <person name="Lubbers R.J."/>
            <person name="Makela M.R."/>
            <person name="Barry K."/>
            <person name="Chovatia M."/>
            <person name="Clum A."/>
            <person name="Daum C."/>
            <person name="Haridas S."/>
            <person name="He G."/>
            <person name="LaButti K."/>
            <person name="Lipzen A."/>
            <person name="Mondo S."/>
            <person name="Riley R."/>
            <person name="Salamov A."/>
            <person name="Simmons B.A."/>
            <person name="Magnuson J.K."/>
            <person name="Henrissat B."/>
            <person name="Mortensen U.H."/>
            <person name="Larsen T.O."/>
            <person name="Devries R.P."/>
            <person name="Grigoriev I.V."/>
            <person name="Machida M."/>
            <person name="Baker S.E."/>
            <person name="Andersen M.R."/>
        </authorList>
    </citation>
    <scope>NUCLEOTIDE SEQUENCE [LARGE SCALE GENOMIC DNA]</scope>
    <source>
        <strain evidence="2 3">CBS 117626</strain>
    </source>
</reference>
<gene>
    <name evidence="2" type="ORF">BDV40DRAFT_312017</name>
</gene>
<evidence type="ECO:0000259" key="1">
    <source>
        <dbReference type="SMART" id="SM00849"/>
    </source>
</evidence>